<dbReference type="RefSeq" id="WP_087448836.1">
    <property type="nucleotide sequence ID" value="NZ_CP020858.1"/>
</dbReference>
<keyword evidence="2" id="KW-0378">Hydrolase</keyword>
<organism evidence="5 6">
    <name type="scientific">Ligilactobacillus salivarius</name>
    <dbReference type="NCBI Taxonomy" id="1624"/>
    <lineage>
        <taxon>Bacteria</taxon>
        <taxon>Bacillati</taxon>
        <taxon>Bacillota</taxon>
        <taxon>Bacilli</taxon>
        <taxon>Lactobacillales</taxon>
        <taxon>Lactobacillaceae</taxon>
        <taxon>Ligilactobacillus</taxon>
    </lineage>
</organism>
<evidence type="ECO:0000259" key="4">
    <source>
        <dbReference type="Pfam" id="PF12684"/>
    </source>
</evidence>
<dbReference type="PIRSF" id="PIRSF031475">
    <property type="entry name" value="UCP031475"/>
    <property type="match status" value="1"/>
</dbReference>
<dbReference type="InterPro" id="IPR024432">
    <property type="entry name" value="Put_RecE_PDDEXK-like_dom"/>
</dbReference>
<dbReference type="Gene3D" id="3.90.320.10">
    <property type="match status" value="1"/>
</dbReference>
<reference evidence="5 6" key="1">
    <citation type="submission" date="2017-04" db="EMBL/GenBank/DDBJ databases">
        <title>Complete genome sequence of Lactobacillus salivarius ZLS006, a probiotic strain isolated from healthy piglet.</title>
        <authorList>
            <person name="Zhang D."/>
        </authorList>
    </citation>
    <scope>NUCLEOTIDE SEQUENCE [LARGE SCALE GENOMIC DNA]</scope>
    <source>
        <strain evidence="5 6">ZLS006</strain>
    </source>
</reference>
<dbReference type="InterPro" id="IPR011604">
    <property type="entry name" value="PDDEXK-like_dom_sf"/>
</dbReference>
<dbReference type="Pfam" id="PF12684">
    <property type="entry name" value="DUF3799"/>
    <property type="match status" value="1"/>
</dbReference>
<feature type="domain" description="Putative exodeoxyribonuclease 8 PDDEXK-like" evidence="4">
    <location>
        <begin position="19"/>
        <end position="257"/>
    </location>
</feature>
<dbReference type="GO" id="GO:0004386">
    <property type="term" value="F:helicase activity"/>
    <property type="evidence" value="ECO:0007669"/>
    <property type="project" value="UniProtKB-KW"/>
</dbReference>
<evidence type="ECO:0000256" key="2">
    <source>
        <dbReference type="ARBA" id="ARBA00022806"/>
    </source>
</evidence>
<evidence type="ECO:0000256" key="1">
    <source>
        <dbReference type="ARBA" id="ARBA00022741"/>
    </source>
</evidence>
<dbReference type="Proteomes" id="UP000195378">
    <property type="component" value="Chromosome"/>
</dbReference>
<evidence type="ECO:0000256" key="3">
    <source>
        <dbReference type="ARBA" id="ARBA00022840"/>
    </source>
</evidence>
<accession>A0A1Y0F8M7</accession>
<sequence>MELTQENYYQHDTSWKYMSVSLFKDFLNCEAQALAKLKEEWQPVSDPTALLLGNYVHSYFESKEAHDKFLEQNKKSLFKYGNPEKGIKKDFVKGDEMIKALDDDEAFKNIYMPGEKEVIVTGNLFGHKWKGKIDSLMLDKGYFCDIKTNQDLHKKHWSEDLNRYTNFISAYGYYMQMAVYRELINQTFNVDCQPFIFGVSKQTPPDHEAYSFNSPDAQFFMTESLEEIKENQDHIFEVMNGETEPKRCGVCEYCRRTKKITAFIDANDIEIY</sequence>
<name>A0A1Y0F8M7_9LACO</name>
<dbReference type="AlphaFoldDB" id="A0A1Y0F8M7"/>
<keyword evidence="3" id="KW-0067">ATP-binding</keyword>
<protein>
    <recommendedName>
        <fullName evidence="4">Putative exodeoxyribonuclease 8 PDDEXK-like domain-containing protein</fullName>
    </recommendedName>
</protein>
<evidence type="ECO:0000313" key="6">
    <source>
        <dbReference type="Proteomes" id="UP000195378"/>
    </source>
</evidence>
<keyword evidence="2" id="KW-0347">Helicase</keyword>
<proteinExistence type="predicted"/>
<evidence type="ECO:0000313" key="5">
    <source>
        <dbReference type="EMBL" id="ARU19648.1"/>
    </source>
</evidence>
<dbReference type="InterPro" id="IPR016974">
    <property type="entry name" value="Uncharacterised_phage-assoc"/>
</dbReference>
<dbReference type="GO" id="GO:0005524">
    <property type="term" value="F:ATP binding"/>
    <property type="evidence" value="ECO:0007669"/>
    <property type="project" value="UniProtKB-KW"/>
</dbReference>
<dbReference type="EMBL" id="CP020858">
    <property type="protein sequence ID" value="ARU19648.1"/>
    <property type="molecule type" value="Genomic_DNA"/>
</dbReference>
<keyword evidence="1" id="KW-0547">Nucleotide-binding</keyword>
<gene>
    <name evidence="5" type="ORF">B7R82_06440</name>
</gene>